<feature type="domain" description="tRNA-modifying protein YgfZ-like beta-barrel" evidence="1">
    <location>
        <begin position="234"/>
        <end position="299"/>
    </location>
</feature>
<dbReference type="InterPro" id="IPR048451">
    <property type="entry name" value="YgfZ_barrel"/>
</dbReference>
<protein>
    <submittedName>
        <fullName evidence="2">tRNA-modifying protein YgfZ</fullName>
    </submittedName>
</protein>
<dbReference type="KEGG" id="asy:AUT07_00103"/>
<dbReference type="GO" id="GO:0016226">
    <property type="term" value="P:iron-sulfur cluster assembly"/>
    <property type="evidence" value="ECO:0007669"/>
    <property type="project" value="TreeGrafter"/>
</dbReference>
<evidence type="ECO:0000259" key="1">
    <source>
        <dbReference type="Pfam" id="PF21130"/>
    </source>
</evidence>
<dbReference type="EMBL" id="CP013920">
    <property type="protein sequence ID" value="AMA64693.1"/>
    <property type="molecule type" value="Genomic_DNA"/>
</dbReference>
<dbReference type="OrthoDB" id="9796287at2"/>
<sequence>MNYEIHNQYPLTLLLLNDWSFITATGIDVVQYLQGKLTADITKLTRQQHILTAHCDANGKILSIIRLFYYKKGFAYILRTSVAAKQLYELTKYAVFSQITIREQHDITLLGVIGQEACNKLSNYFSQLPDLENPIIHLKKTTLLYFNLPYERFLIITDSNTALTLKKDFPKHGNSQQWLSFDIASGFANIDIENSQKFIPQAVNLQALKSSISFKKGCYSGQEIIARVKYRGLNKRSMFWLTGISNIIPKIGSPIEWKIGNNCWRSIGTILAAVKLTNNFISVQVIMNHDMSIKSTFRIPGVETSNLTIQPLPYDVIS</sequence>
<dbReference type="SUPFAM" id="SSF101790">
    <property type="entry name" value="Aminomethyltransferase beta-barrel domain"/>
    <property type="match status" value="1"/>
</dbReference>
<proteinExistence type="predicted"/>
<dbReference type="Gene3D" id="3.30.70.1400">
    <property type="entry name" value="Aminomethyltransferase beta-barrel domains"/>
    <property type="match status" value="1"/>
</dbReference>
<dbReference type="InterPro" id="IPR045179">
    <property type="entry name" value="YgfZ/GcvT"/>
</dbReference>
<dbReference type="Pfam" id="PF21130">
    <property type="entry name" value="YgfZ_barrel"/>
    <property type="match status" value="1"/>
</dbReference>
<dbReference type="SUPFAM" id="SSF103025">
    <property type="entry name" value="Folate-binding domain"/>
    <property type="match status" value="1"/>
</dbReference>
<dbReference type="PANTHER" id="PTHR22602">
    <property type="entry name" value="TRANSFERASE CAF17, MITOCHONDRIAL-RELATED"/>
    <property type="match status" value="1"/>
</dbReference>
<dbReference type="Gene3D" id="3.30.70.1630">
    <property type="match status" value="1"/>
</dbReference>
<dbReference type="RefSeq" id="WP_066282730.1">
    <property type="nucleotide sequence ID" value="NZ_CP013920.1"/>
</dbReference>
<dbReference type="InterPro" id="IPR029043">
    <property type="entry name" value="GcvT/YgfZ_C"/>
</dbReference>
<dbReference type="PATRIC" id="fig|634113.3.peg.98"/>
<dbReference type="NCBIfam" id="NF007110">
    <property type="entry name" value="PRK09559.1"/>
    <property type="match status" value="1"/>
</dbReference>
<evidence type="ECO:0000313" key="3">
    <source>
        <dbReference type="Proteomes" id="UP000069926"/>
    </source>
</evidence>
<reference evidence="2 3" key="1">
    <citation type="submission" date="2016-01" db="EMBL/GenBank/DDBJ databases">
        <title>Genome sequence of Ca. Arsenophonus lipopteni, the exclusive symbiont of a blood sucking fly Lipoptena cervi (Diptera: Hippoboscidae).</title>
        <authorList>
            <person name="Novakova E."/>
            <person name="Hypsa V."/>
            <person name="Nguyen P."/>
            <person name="Husnik F."/>
            <person name="Darby A.C."/>
        </authorList>
    </citation>
    <scope>NUCLEOTIDE SEQUENCE [LARGE SCALE GENOMIC DNA]</scope>
    <source>
        <strain evidence="2 3">CB</strain>
    </source>
</reference>
<gene>
    <name evidence="2" type="primary">ygfZ</name>
    <name evidence="2" type="ORF">AUT07_00103</name>
</gene>
<name>A0A120HPT1_9GAMM</name>
<dbReference type="Proteomes" id="UP000069926">
    <property type="component" value="Chromosome"/>
</dbReference>
<accession>A0A120HPT1</accession>
<organism evidence="2 3">
    <name type="scientific">Candidatus Arsenophonus lipoptenae</name>
    <dbReference type="NCBI Taxonomy" id="634113"/>
    <lineage>
        <taxon>Bacteria</taxon>
        <taxon>Pseudomonadati</taxon>
        <taxon>Pseudomonadota</taxon>
        <taxon>Gammaproteobacteria</taxon>
        <taxon>Enterobacterales</taxon>
        <taxon>Morganellaceae</taxon>
        <taxon>Arsenophonus</taxon>
    </lineage>
</organism>
<evidence type="ECO:0000313" key="2">
    <source>
        <dbReference type="EMBL" id="AMA64693.1"/>
    </source>
</evidence>
<dbReference type="AlphaFoldDB" id="A0A120HPT1"/>
<dbReference type="Gene3D" id="2.40.30.160">
    <property type="match status" value="1"/>
</dbReference>
<dbReference type="NCBIfam" id="TIGR03317">
    <property type="entry name" value="ygfZ_signature"/>
    <property type="match status" value="1"/>
</dbReference>
<dbReference type="STRING" id="634113.AUT07_00103"/>
<dbReference type="InterPro" id="IPR017703">
    <property type="entry name" value="YgfZ/GCV_T_CS"/>
</dbReference>
<keyword evidence="3" id="KW-1185">Reference proteome</keyword>
<dbReference type="PANTHER" id="PTHR22602:SF0">
    <property type="entry name" value="TRANSFERASE CAF17, MITOCHONDRIAL-RELATED"/>
    <property type="match status" value="1"/>
</dbReference>